<dbReference type="NCBIfam" id="NF042931">
    <property type="entry name" value="SAG1386_EF1546"/>
    <property type="match status" value="1"/>
</dbReference>
<evidence type="ECO:0000259" key="3">
    <source>
        <dbReference type="PROSITE" id="PS51782"/>
    </source>
</evidence>
<dbReference type="Gene3D" id="3.10.350.10">
    <property type="entry name" value="LysM domain"/>
    <property type="match status" value="1"/>
</dbReference>
<feature type="region of interest" description="Disordered" evidence="1">
    <location>
        <begin position="85"/>
        <end position="116"/>
    </location>
</feature>
<dbReference type="Proteomes" id="UP000002865">
    <property type="component" value="Chromosome"/>
</dbReference>
<dbReference type="EMBL" id="CP003122">
    <property type="protein sequence ID" value="AFJ25839.1"/>
    <property type="molecule type" value="Genomic_DNA"/>
</dbReference>
<dbReference type="AlphaFoldDB" id="I1ZLB5"/>
<evidence type="ECO:0000313" key="4">
    <source>
        <dbReference type="EMBL" id="AFJ25839.1"/>
    </source>
</evidence>
<dbReference type="PATRIC" id="fig|1114965.3.peg.808"/>
<dbReference type="PaxDb" id="1114965-Spaf_0837"/>
<dbReference type="Pfam" id="PF01476">
    <property type="entry name" value="LysM"/>
    <property type="match status" value="1"/>
</dbReference>
<reference evidence="4 5" key="1">
    <citation type="journal article" date="2012" name="PLoS ONE">
        <title>Complete Genome and Transcriptomes of Streptococcus parasanguinis FW213: Phylogenic Relations and Potential Virulence Mechanisms.</title>
        <authorList>
            <person name="Geng J."/>
            <person name="Chiu C.H."/>
            <person name="Tang P."/>
            <person name="Chen Y."/>
            <person name="Shieh H.R."/>
            <person name="Hu S."/>
            <person name="Chen Y.Y."/>
        </authorList>
    </citation>
    <scope>NUCLEOTIDE SEQUENCE [LARGE SCALE GENOMIC DNA]</scope>
    <source>
        <strain evidence="4 5">FW213</strain>
    </source>
</reference>
<dbReference type="HOGENOM" id="CLU_110265_0_0_9"/>
<dbReference type="InterPro" id="IPR049981">
    <property type="entry name" value="SPy_0802-like"/>
</dbReference>
<name>I1ZLB5_STRPA</name>
<feature type="transmembrane region" description="Helical" evidence="2">
    <location>
        <begin position="43"/>
        <end position="65"/>
    </location>
</feature>
<feature type="compositionally biased region" description="Polar residues" evidence="1">
    <location>
        <begin position="87"/>
        <end position="103"/>
    </location>
</feature>
<gene>
    <name evidence="4" type="ORF">Spaf_0837</name>
</gene>
<evidence type="ECO:0000256" key="1">
    <source>
        <dbReference type="SAM" id="MobiDB-lite"/>
    </source>
</evidence>
<dbReference type="InterPro" id="IPR018392">
    <property type="entry name" value="LysM"/>
</dbReference>
<organism evidence="4 5">
    <name type="scientific">Streptococcus parasanguinis FW213</name>
    <dbReference type="NCBI Taxonomy" id="1114965"/>
    <lineage>
        <taxon>Bacteria</taxon>
        <taxon>Bacillati</taxon>
        <taxon>Bacillota</taxon>
        <taxon>Bacilli</taxon>
        <taxon>Lactobacillales</taxon>
        <taxon>Streptococcaceae</taxon>
        <taxon>Streptococcus</taxon>
    </lineage>
</organism>
<protein>
    <recommendedName>
        <fullName evidence="3">LysM domain-containing protein</fullName>
    </recommendedName>
</protein>
<evidence type="ECO:0000313" key="5">
    <source>
        <dbReference type="Proteomes" id="UP000002865"/>
    </source>
</evidence>
<dbReference type="PROSITE" id="PS51782">
    <property type="entry name" value="LYSM"/>
    <property type="match status" value="1"/>
</dbReference>
<feature type="domain" description="LysM" evidence="3">
    <location>
        <begin position="114"/>
        <end position="161"/>
    </location>
</feature>
<dbReference type="STRING" id="1114965.Spaf_0837"/>
<dbReference type="eggNOG" id="COG1388">
    <property type="taxonomic scope" value="Bacteria"/>
</dbReference>
<evidence type="ECO:0000256" key="2">
    <source>
        <dbReference type="SAM" id="Phobius"/>
    </source>
</evidence>
<proteinExistence type="predicted"/>
<keyword evidence="2" id="KW-0472">Membrane</keyword>
<dbReference type="InterPro" id="IPR036779">
    <property type="entry name" value="LysM_dom_sf"/>
</dbReference>
<dbReference type="KEGG" id="scf:Spaf_0837"/>
<sequence length="162" mass="17550">MIFTRKNKEEVMAKEPWEEDIYDDGEETLKRTSKLNGVKADRLLTILAIIFFVVVVAMVCLLIFLSTGGSDKSKQMAGFYNGETKVEQTSSAPVAQTDQAATKDSSKDENSEEGTITVQAGEGEAAIAARAGISIAQLEQLNPSHMSTGSWYANPGDVVKIQ</sequence>
<keyword evidence="2" id="KW-0812">Transmembrane</keyword>
<accession>I1ZLB5</accession>
<keyword evidence="2" id="KW-1133">Transmembrane helix</keyword>